<proteinExistence type="predicted"/>
<accession>A0ACD5TRX0</accession>
<sequence length="195" mass="22717">MNKPDVRIARVDSRPLTTKSAYSTAFEHLQDVPFATPTWKNYSTNRCRMFLWLADRGRLFTNQRRFRKGLASSDSCPFCPSAETTEHLFLHCPSVSSFWMAVPAIQGDIEDCTKLRDLWGGAPVGKVRSTIIICALWNLWKRRNTKVFRNIDEPMQLVFRRCAEDLLLWNHRCQKQPHKELIHDWAVMFAHLGSH</sequence>
<name>A0ACD5TRX0_AVESA</name>
<dbReference type="EnsemblPlants" id="AVESA.00010b.r2.1CG0118080.1">
    <property type="protein sequence ID" value="AVESA.00010b.r2.1CG0118080.1.CDS.1"/>
    <property type="gene ID" value="AVESA.00010b.r2.1CG0118080"/>
</dbReference>
<keyword evidence="2" id="KW-1185">Reference proteome</keyword>
<organism evidence="1 2">
    <name type="scientific">Avena sativa</name>
    <name type="common">Oat</name>
    <dbReference type="NCBI Taxonomy" id="4498"/>
    <lineage>
        <taxon>Eukaryota</taxon>
        <taxon>Viridiplantae</taxon>
        <taxon>Streptophyta</taxon>
        <taxon>Embryophyta</taxon>
        <taxon>Tracheophyta</taxon>
        <taxon>Spermatophyta</taxon>
        <taxon>Magnoliopsida</taxon>
        <taxon>Liliopsida</taxon>
        <taxon>Poales</taxon>
        <taxon>Poaceae</taxon>
        <taxon>BOP clade</taxon>
        <taxon>Pooideae</taxon>
        <taxon>Poodae</taxon>
        <taxon>Poeae</taxon>
        <taxon>Poeae Chloroplast Group 1 (Aveneae type)</taxon>
        <taxon>Aveninae</taxon>
        <taxon>Avena</taxon>
    </lineage>
</organism>
<dbReference type="Proteomes" id="UP001732700">
    <property type="component" value="Chromosome 1C"/>
</dbReference>
<evidence type="ECO:0000313" key="1">
    <source>
        <dbReference type="EnsemblPlants" id="AVESA.00010b.r2.1CG0118080.1.CDS.1"/>
    </source>
</evidence>
<reference evidence="1" key="2">
    <citation type="submission" date="2025-09" db="UniProtKB">
        <authorList>
            <consortium name="EnsemblPlants"/>
        </authorList>
    </citation>
    <scope>IDENTIFICATION</scope>
</reference>
<protein>
    <submittedName>
        <fullName evidence="1">Uncharacterized protein</fullName>
    </submittedName>
</protein>
<reference evidence="1" key="1">
    <citation type="submission" date="2021-05" db="EMBL/GenBank/DDBJ databases">
        <authorList>
            <person name="Scholz U."/>
            <person name="Mascher M."/>
            <person name="Fiebig A."/>
        </authorList>
    </citation>
    <scope>NUCLEOTIDE SEQUENCE [LARGE SCALE GENOMIC DNA]</scope>
</reference>
<evidence type="ECO:0000313" key="2">
    <source>
        <dbReference type="Proteomes" id="UP001732700"/>
    </source>
</evidence>